<evidence type="ECO:0000259" key="9">
    <source>
        <dbReference type="PROSITE" id="PS50977"/>
    </source>
</evidence>
<evidence type="ECO:0000256" key="4">
    <source>
        <dbReference type="ARBA" id="ARBA00023125"/>
    </source>
</evidence>
<dbReference type="Proteomes" id="UP000192656">
    <property type="component" value="Unassembled WGS sequence"/>
</dbReference>
<accession>A0A1W2C9X6</accession>
<organism evidence="10 11">
    <name type="scientific">Fulvimarina manganoxydans</name>
    <dbReference type="NCBI Taxonomy" id="937218"/>
    <lineage>
        <taxon>Bacteria</taxon>
        <taxon>Pseudomonadati</taxon>
        <taxon>Pseudomonadota</taxon>
        <taxon>Alphaproteobacteria</taxon>
        <taxon>Hyphomicrobiales</taxon>
        <taxon>Aurantimonadaceae</taxon>
        <taxon>Fulvimarina</taxon>
    </lineage>
</organism>
<evidence type="ECO:0000256" key="8">
    <source>
        <dbReference type="PROSITE-ProRule" id="PRU00335"/>
    </source>
</evidence>
<dbReference type="EMBL" id="FWXR01000009">
    <property type="protein sequence ID" value="SMC81682.1"/>
    <property type="molecule type" value="Genomic_DNA"/>
</dbReference>
<dbReference type="InterPro" id="IPR001647">
    <property type="entry name" value="HTH_TetR"/>
</dbReference>
<dbReference type="GO" id="GO:0003700">
    <property type="term" value="F:DNA-binding transcription factor activity"/>
    <property type="evidence" value="ECO:0007669"/>
    <property type="project" value="UniProtKB-UniRule"/>
</dbReference>
<evidence type="ECO:0000256" key="6">
    <source>
        <dbReference type="ARBA" id="ARBA00024936"/>
    </source>
</evidence>
<keyword evidence="5 7" id="KW-0804">Transcription</keyword>
<dbReference type="PROSITE" id="PS50977">
    <property type="entry name" value="HTH_TETR_2"/>
    <property type="match status" value="1"/>
</dbReference>
<dbReference type="PANTHER" id="PTHR30055">
    <property type="entry name" value="HTH-TYPE TRANSCRIPTIONAL REGULATOR RUTR"/>
    <property type="match status" value="1"/>
</dbReference>
<evidence type="ECO:0000256" key="2">
    <source>
        <dbReference type="ARBA" id="ARBA00022491"/>
    </source>
</evidence>
<evidence type="ECO:0000256" key="3">
    <source>
        <dbReference type="ARBA" id="ARBA00023015"/>
    </source>
</evidence>
<comment type="function">
    <text evidence="6">Repressor involved in the biosynthesis of the osmoprotectant glycine betaine. It represses transcription of the choline transporter BetT and the genes of BetAB involved in the synthesis of glycine betaine.</text>
</comment>
<dbReference type="GO" id="GO:0045892">
    <property type="term" value="P:negative regulation of DNA-templated transcription"/>
    <property type="evidence" value="ECO:0007669"/>
    <property type="project" value="UniProtKB-UniRule"/>
</dbReference>
<evidence type="ECO:0000256" key="5">
    <source>
        <dbReference type="ARBA" id="ARBA00023163"/>
    </source>
</evidence>
<dbReference type="NCBIfam" id="TIGR03384">
    <property type="entry name" value="betaine_BetI"/>
    <property type="match status" value="1"/>
</dbReference>
<dbReference type="GO" id="GO:0000976">
    <property type="term" value="F:transcription cis-regulatory region binding"/>
    <property type="evidence" value="ECO:0007669"/>
    <property type="project" value="TreeGrafter"/>
</dbReference>
<sequence>MLHCPNLMQNEGAMPKIGMEPVRKDALIRAAIAEIGAVGSLDVTVGRIARRAGVSAALAHHYFGSKDRILLAAMRQILEEFRLDVSRRYKSAPTARARLEAILSASFGPEQFDAAIVSAWLAFYVQAQRSPEAGRLLRVYARRLDSNLVHALRRLVPEPAAHSIANGTAAMIDGLYIRAALDGMAVDRPTALDLVGQYLEMRIEKEALA</sequence>
<evidence type="ECO:0000256" key="7">
    <source>
        <dbReference type="HAMAP-Rule" id="MF_00768"/>
    </source>
</evidence>
<dbReference type="UniPathway" id="UPA00529"/>
<dbReference type="Pfam" id="PF00440">
    <property type="entry name" value="TetR_N"/>
    <property type="match status" value="1"/>
</dbReference>
<proteinExistence type="inferred from homology"/>
<name>A0A1W2C9X6_9HYPH</name>
<keyword evidence="11" id="KW-1185">Reference proteome</keyword>
<reference evidence="10 11" key="1">
    <citation type="submission" date="2017-04" db="EMBL/GenBank/DDBJ databases">
        <authorList>
            <person name="Afonso C.L."/>
            <person name="Miller P.J."/>
            <person name="Scott M.A."/>
            <person name="Spackman E."/>
            <person name="Goraichik I."/>
            <person name="Dimitrov K.M."/>
            <person name="Suarez D.L."/>
            <person name="Swayne D.E."/>
        </authorList>
    </citation>
    <scope>NUCLEOTIDE SEQUENCE [LARGE SCALE GENOMIC DNA]</scope>
    <source>
        <strain evidence="10 11">CGMCC 1.10972</strain>
    </source>
</reference>
<evidence type="ECO:0000313" key="10">
    <source>
        <dbReference type="EMBL" id="SMC81682.1"/>
    </source>
</evidence>
<dbReference type="InterPro" id="IPR009057">
    <property type="entry name" value="Homeodomain-like_sf"/>
</dbReference>
<dbReference type="PROSITE" id="PS01081">
    <property type="entry name" value="HTH_TETR_1"/>
    <property type="match status" value="1"/>
</dbReference>
<dbReference type="InterPro" id="IPR050109">
    <property type="entry name" value="HTH-type_TetR-like_transc_reg"/>
</dbReference>
<feature type="domain" description="HTH tetR-type" evidence="9">
    <location>
        <begin position="21"/>
        <end position="81"/>
    </location>
</feature>
<dbReference type="NCBIfam" id="NF001978">
    <property type="entry name" value="PRK00767.1"/>
    <property type="match status" value="1"/>
</dbReference>
<evidence type="ECO:0000256" key="1">
    <source>
        <dbReference type="ARBA" id="ARBA00004719"/>
    </source>
</evidence>
<dbReference type="InterPro" id="IPR017757">
    <property type="entry name" value="Tscrpt_rep_BetI"/>
</dbReference>
<protein>
    <recommendedName>
        <fullName evidence="7">HTH-type transcriptional regulator BetI</fullName>
    </recommendedName>
</protein>
<dbReference type="InterPro" id="IPR036271">
    <property type="entry name" value="Tet_transcr_reg_TetR-rel_C_sf"/>
</dbReference>
<comment type="function">
    <text evidence="7">Repressor involved in choline regulation of the bet genes.</text>
</comment>
<dbReference type="Gene3D" id="1.10.357.10">
    <property type="entry name" value="Tetracycline Repressor, domain 2"/>
    <property type="match status" value="1"/>
</dbReference>
<dbReference type="HAMAP" id="MF_00768">
    <property type="entry name" value="HTH_type_BetI"/>
    <property type="match status" value="1"/>
</dbReference>
<dbReference type="GO" id="GO:0019285">
    <property type="term" value="P:glycine betaine biosynthetic process from choline"/>
    <property type="evidence" value="ECO:0007669"/>
    <property type="project" value="UniProtKB-UniRule"/>
</dbReference>
<dbReference type="Pfam" id="PF13977">
    <property type="entry name" value="TetR_C_6"/>
    <property type="match status" value="1"/>
</dbReference>
<keyword evidence="2 7" id="KW-0678">Repressor</keyword>
<evidence type="ECO:0000313" key="11">
    <source>
        <dbReference type="Proteomes" id="UP000192656"/>
    </source>
</evidence>
<keyword evidence="4 7" id="KW-0238">DNA-binding</keyword>
<keyword evidence="3 7" id="KW-0805">Transcription regulation</keyword>
<dbReference type="SUPFAM" id="SSF48498">
    <property type="entry name" value="Tetracyclin repressor-like, C-terminal domain"/>
    <property type="match status" value="1"/>
</dbReference>
<comment type="pathway">
    <text evidence="1 7">Amine and polyamine biosynthesis; betaine biosynthesis via choline pathway [regulation].</text>
</comment>
<feature type="DNA-binding region" description="H-T-H motif" evidence="7 8">
    <location>
        <begin position="44"/>
        <end position="63"/>
    </location>
</feature>
<gene>
    <name evidence="7" type="primary">betI</name>
    <name evidence="10" type="ORF">SAMN06297251_10941</name>
</gene>
<dbReference type="InterPro" id="IPR039538">
    <property type="entry name" value="BetI_C"/>
</dbReference>
<dbReference type="PANTHER" id="PTHR30055:SF234">
    <property type="entry name" value="HTH-TYPE TRANSCRIPTIONAL REGULATOR BETI"/>
    <property type="match status" value="1"/>
</dbReference>
<dbReference type="AlphaFoldDB" id="A0A1W2C9X6"/>
<dbReference type="SUPFAM" id="SSF46689">
    <property type="entry name" value="Homeodomain-like"/>
    <property type="match status" value="1"/>
</dbReference>
<dbReference type="STRING" id="937218.SAMN06297251_10941"/>
<dbReference type="InterPro" id="IPR023772">
    <property type="entry name" value="DNA-bd_HTH_TetR-type_CS"/>
</dbReference>